<evidence type="ECO:0000313" key="2">
    <source>
        <dbReference type="EMBL" id="KAK3918487.1"/>
    </source>
</evidence>
<dbReference type="GO" id="GO:0051213">
    <property type="term" value="F:dioxygenase activity"/>
    <property type="evidence" value="ECO:0007669"/>
    <property type="project" value="UniProtKB-KW"/>
</dbReference>
<keyword evidence="2" id="KW-0560">Oxidoreductase</keyword>
<evidence type="ECO:0000313" key="3">
    <source>
        <dbReference type="Proteomes" id="UP001219518"/>
    </source>
</evidence>
<feature type="region of interest" description="Disordered" evidence="1">
    <location>
        <begin position="72"/>
        <end position="91"/>
    </location>
</feature>
<gene>
    <name evidence="2" type="ORF">KUF71_007746</name>
</gene>
<organism evidence="2 3">
    <name type="scientific">Frankliniella fusca</name>
    <dbReference type="NCBI Taxonomy" id="407009"/>
    <lineage>
        <taxon>Eukaryota</taxon>
        <taxon>Metazoa</taxon>
        <taxon>Ecdysozoa</taxon>
        <taxon>Arthropoda</taxon>
        <taxon>Hexapoda</taxon>
        <taxon>Insecta</taxon>
        <taxon>Pterygota</taxon>
        <taxon>Neoptera</taxon>
        <taxon>Paraneoptera</taxon>
        <taxon>Thysanoptera</taxon>
        <taxon>Terebrantia</taxon>
        <taxon>Thripoidea</taxon>
        <taxon>Thripidae</taxon>
        <taxon>Frankliniella</taxon>
    </lineage>
</organism>
<reference evidence="2" key="1">
    <citation type="submission" date="2021-07" db="EMBL/GenBank/DDBJ databases">
        <authorList>
            <person name="Catto M.A."/>
            <person name="Jacobson A."/>
            <person name="Kennedy G."/>
            <person name="Labadie P."/>
            <person name="Hunt B.G."/>
            <person name="Srinivasan R."/>
        </authorList>
    </citation>
    <scope>NUCLEOTIDE SEQUENCE</scope>
    <source>
        <strain evidence="2">PL_HMW_Pooled</strain>
        <tissue evidence="2">Head</tissue>
    </source>
</reference>
<dbReference type="Proteomes" id="UP001219518">
    <property type="component" value="Unassembled WGS sequence"/>
</dbReference>
<accession>A0AAE1LHQ7</accession>
<dbReference type="GO" id="GO:0004386">
    <property type="term" value="F:helicase activity"/>
    <property type="evidence" value="ECO:0007669"/>
    <property type="project" value="UniProtKB-KW"/>
</dbReference>
<keyword evidence="2" id="KW-0223">Dioxygenase</keyword>
<dbReference type="EMBL" id="JAHWGI010000943">
    <property type="protein sequence ID" value="KAK3918487.1"/>
    <property type="molecule type" value="Genomic_DNA"/>
</dbReference>
<evidence type="ECO:0000256" key="1">
    <source>
        <dbReference type="SAM" id="MobiDB-lite"/>
    </source>
</evidence>
<dbReference type="AlphaFoldDB" id="A0AAE1LHQ7"/>
<keyword evidence="2" id="KW-0347">Helicase</keyword>
<protein>
    <submittedName>
        <fullName evidence="2">Bifunctional helicase and thymine dioxygenase JBP2</fullName>
    </submittedName>
</protein>
<keyword evidence="2" id="KW-0378">Hydrolase</keyword>
<keyword evidence="3" id="KW-1185">Reference proteome</keyword>
<feature type="compositionally biased region" description="Basic and acidic residues" evidence="1">
    <location>
        <begin position="76"/>
        <end position="91"/>
    </location>
</feature>
<sequence length="91" mass="10400">MFGLNSRRQIWAGYRRVSRGWAHHGSNPSPPNYRFWLPEMRAQPKAKTCHRRKQSKVISALSKSGIEKSSILITTKQDKSGEEISSKRSST</sequence>
<reference evidence="2" key="2">
    <citation type="journal article" date="2023" name="BMC Genomics">
        <title>Pest status, molecular evolution, and epigenetic factors derived from the genome assembly of Frankliniella fusca, a thysanopteran phytovirus vector.</title>
        <authorList>
            <person name="Catto M.A."/>
            <person name="Labadie P.E."/>
            <person name="Jacobson A.L."/>
            <person name="Kennedy G.G."/>
            <person name="Srinivasan R."/>
            <person name="Hunt B.G."/>
        </authorList>
    </citation>
    <scope>NUCLEOTIDE SEQUENCE</scope>
    <source>
        <strain evidence="2">PL_HMW_Pooled</strain>
    </source>
</reference>
<keyword evidence="2" id="KW-0547">Nucleotide-binding</keyword>
<keyword evidence="2" id="KW-0067">ATP-binding</keyword>
<comment type="caution">
    <text evidence="2">The sequence shown here is derived from an EMBL/GenBank/DDBJ whole genome shotgun (WGS) entry which is preliminary data.</text>
</comment>
<proteinExistence type="predicted"/>
<name>A0AAE1LHQ7_9NEOP</name>